<dbReference type="Pfam" id="PF00483">
    <property type="entry name" value="NTP_transferase"/>
    <property type="match status" value="1"/>
</dbReference>
<dbReference type="PANTHER" id="PTHR43584">
    <property type="entry name" value="NUCLEOTIDYL TRANSFERASE"/>
    <property type="match status" value="1"/>
</dbReference>
<proteinExistence type="predicted"/>
<reference evidence="4 5" key="1">
    <citation type="submission" date="2017-01" db="EMBL/GenBank/DDBJ databases">
        <title>Genome Sequencing of a Marine Spirillum, Oceanospirillum multiglobuliferum ATCC 33336, from Japan.</title>
        <authorList>
            <person name="Carney J.G."/>
            <person name="Trachtenberg A.M."/>
            <person name="Rheaume B.A."/>
            <person name="Linnane J.D."/>
            <person name="Pitts N.L."/>
            <person name="Mykles D.L."/>
            <person name="Maclea K.S."/>
        </authorList>
    </citation>
    <scope>NUCLEOTIDE SEQUENCE [LARGE SCALE GENOMIC DNA]</scope>
    <source>
        <strain evidence="4 5">ATCC 33336</strain>
    </source>
</reference>
<keyword evidence="5" id="KW-1185">Reference proteome</keyword>
<dbReference type="InterPro" id="IPR050065">
    <property type="entry name" value="GlmU-like"/>
</dbReference>
<dbReference type="InterPro" id="IPR005835">
    <property type="entry name" value="NTP_transferase_dom"/>
</dbReference>
<dbReference type="InterPro" id="IPR054790">
    <property type="entry name" value="MurU"/>
</dbReference>
<evidence type="ECO:0000313" key="5">
    <source>
        <dbReference type="Proteomes" id="UP000191418"/>
    </source>
</evidence>
<dbReference type="CDD" id="cd06422">
    <property type="entry name" value="NTP_transferase_like_1"/>
    <property type="match status" value="1"/>
</dbReference>
<comment type="caution">
    <text evidence="4">The sequence shown here is derived from an EMBL/GenBank/DDBJ whole genome shotgun (WGS) entry which is preliminary data.</text>
</comment>
<dbReference type="Gene3D" id="3.90.550.10">
    <property type="entry name" value="Spore Coat Polysaccharide Biosynthesis Protein SpsA, Chain A"/>
    <property type="match status" value="1"/>
</dbReference>
<evidence type="ECO:0000256" key="2">
    <source>
        <dbReference type="ARBA" id="ARBA00022695"/>
    </source>
</evidence>
<keyword evidence="2" id="KW-0548">Nucleotidyltransferase</keyword>
<dbReference type="GO" id="GO:0016779">
    <property type="term" value="F:nucleotidyltransferase activity"/>
    <property type="evidence" value="ECO:0007669"/>
    <property type="project" value="UniProtKB-KW"/>
</dbReference>
<feature type="domain" description="Nucleotidyl transferase" evidence="3">
    <location>
        <begin position="3"/>
        <end position="127"/>
    </location>
</feature>
<evidence type="ECO:0000256" key="1">
    <source>
        <dbReference type="ARBA" id="ARBA00022679"/>
    </source>
</evidence>
<dbReference type="OrthoDB" id="9788272at2"/>
<dbReference type="AlphaFoldDB" id="A0A1T4Q1N7"/>
<dbReference type="NCBIfam" id="NF045761">
    <property type="entry name" value="NAMPUrTaseMurU"/>
    <property type="match status" value="1"/>
</dbReference>
<gene>
    <name evidence="4" type="ORF">BTE48_08800</name>
</gene>
<dbReference type="STRING" id="64969.SAMN02745127_01715"/>
<name>A0A1T4Q1N7_9GAMM</name>
<dbReference type="SUPFAM" id="SSF53448">
    <property type="entry name" value="Nucleotide-diphospho-sugar transferases"/>
    <property type="match status" value="1"/>
</dbReference>
<sequence>MQAMILAAGLGTRMRPLTDHTPKPMLKVAGKPLLEYQLERLFAAGVEEIVINTSYLAEQIEQFIAGRDWPAKIKLSFEASPLETAGGIQQALLSKKLNPEQPILLVNGDVWCDFPLQILRKTQLNQHLAHLVLVPNPEHNLKGDFALQSGQVSNQQPRFTFSGISLIHPQLIPLDKPAPLALAPLLRAAAEQGRVSGQLYEGYWLDVGNPERLRQLEQRIATTRQSTA</sequence>
<dbReference type="InterPro" id="IPR029044">
    <property type="entry name" value="Nucleotide-diphossugar_trans"/>
</dbReference>
<dbReference type="RefSeq" id="WP_078745316.1">
    <property type="nucleotide sequence ID" value="NZ_FUXG01000010.1"/>
</dbReference>
<dbReference type="EMBL" id="MTSM01000009">
    <property type="protein sequence ID" value="OPX55476.1"/>
    <property type="molecule type" value="Genomic_DNA"/>
</dbReference>
<accession>A0A1T4Q1N7</accession>
<evidence type="ECO:0000259" key="3">
    <source>
        <dbReference type="Pfam" id="PF00483"/>
    </source>
</evidence>
<dbReference type="Proteomes" id="UP000191418">
    <property type="component" value="Unassembled WGS sequence"/>
</dbReference>
<protein>
    <recommendedName>
        <fullName evidence="3">Nucleotidyl transferase domain-containing protein</fullName>
    </recommendedName>
</protein>
<keyword evidence="1" id="KW-0808">Transferase</keyword>
<evidence type="ECO:0000313" key="4">
    <source>
        <dbReference type="EMBL" id="OPX55476.1"/>
    </source>
</evidence>
<dbReference type="PANTHER" id="PTHR43584:SF8">
    <property type="entry name" value="N-ACETYLMURAMATE ALPHA-1-PHOSPHATE URIDYLYLTRANSFERASE"/>
    <property type="match status" value="1"/>
</dbReference>
<organism evidence="4 5">
    <name type="scientific">Oceanospirillum multiglobuliferum</name>
    <dbReference type="NCBI Taxonomy" id="64969"/>
    <lineage>
        <taxon>Bacteria</taxon>
        <taxon>Pseudomonadati</taxon>
        <taxon>Pseudomonadota</taxon>
        <taxon>Gammaproteobacteria</taxon>
        <taxon>Oceanospirillales</taxon>
        <taxon>Oceanospirillaceae</taxon>
        <taxon>Oceanospirillum</taxon>
    </lineage>
</organism>